<dbReference type="HOGENOM" id="CLU_1991979_0_0_1"/>
<evidence type="ECO:0000259" key="1">
    <source>
        <dbReference type="Pfam" id="PF01636"/>
    </source>
</evidence>
<sequence length="125" mass="13551">MGRQTSDASLVAARKLSTRDDKGDVEFQKSTHARFTKVVFGLPEDKIKESAGQFADGLMAFASLFKSAINNRAENISIHNNGACPLCHGGFGHNNIIFDDKHRLLGVIDWEAAVAGTCEITGEFP</sequence>
<evidence type="ECO:0000313" key="3">
    <source>
        <dbReference type="Proteomes" id="UP000002624"/>
    </source>
</evidence>
<dbReference type="AlphaFoldDB" id="C6HLN4"/>
<protein>
    <recommendedName>
        <fullName evidence="1">Aminoglycoside phosphotransferase domain-containing protein</fullName>
    </recommendedName>
</protein>
<dbReference type="InterPro" id="IPR011009">
    <property type="entry name" value="Kinase-like_dom_sf"/>
</dbReference>
<proteinExistence type="predicted"/>
<dbReference type="Gene3D" id="3.90.1200.10">
    <property type="match status" value="1"/>
</dbReference>
<dbReference type="SUPFAM" id="SSF56112">
    <property type="entry name" value="Protein kinase-like (PK-like)"/>
    <property type="match status" value="1"/>
</dbReference>
<dbReference type="EMBL" id="GG692430">
    <property type="protein sequence ID" value="EER39171.1"/>
    <property type="molecule type" value="Genomic_DNA"/>
</dbReference>
<dbReference type="InterPro" id="IPR002575">
    <property type="entry name" value="Aminoglycoside_PTrfase"/>
</dbReference>
<dbReference type="Pfam" id="PF01636">
    <property type="entry name" value="APH"/>
    <property type="match status" value="1"/>
</dbReference>
<dbReference type="Proteomes" id="UP000002624">
    <property type="component" value="Unassembled WGS sequence"/>
</dbReference>
<dbReference type="STRING" id="544712.C6HLN4"/>
<dbReference type="OrthoDB" id="10003767at2759"/>
<feature type="domain" description="Aminoglycoside phosphotransferase" evidence="1">
    <location>
        <begin position="86"/>
        <end position="116"/>
    </location>
</feature>
<name>C6HLN4_AJECH</name>
<dbReference type="VEuPathDB" id="FungiDB:HCDG_07115"/>
<gene>
    <name evidence="2" type="ORF">HCDG_07115</name>
</gene>
<evidence type="ECO:0000313" key="2">
    <source>
        <dbReference type="EMBL" id="EER39171.1"/>
    </source>
</evidence>
<accession>C6HLN4</accession>
<organism evidence="2 3">
    <name type="scientific">Ajellomyces capsulatus (strain H143)</name>
    <name type="common">Darling's disease fungus</name>
    <name type="synonym">Histoplasma capsulatum</name>
    <dbReference type="NCBI Taxonomy" id="544712"/>
    <lineage>
        <taxon>Eukaryota</taxon>
        <taxon>Fungi</taxon>
        <taxon>Dikarya</taxon>
        <taxon>Ascomycota</taxon>
        <taxon>Pezizomycotina</taxon>
        <taxon>Eurotiomycetes</taxon>
        <taxon>Eurotiomycetidae</taxon>
        <taxon>Onygenales</taxon>
        <taxon>Ajellomycetaceae</taxon>
        <taxon>Histoplasma</taxon>
    </lineage>
</organism>
<reference evidence="3" key="1">
    <citation type="submission" date="2009-05" db="EMBL/GenBank/DDBJ databases">
        <title>The genome sequence of Ajellomyces capsulatus strain H143.</title>
        <authorList>
            <person name="Champion M."/>
            <person name="Cuomo C.A."/>
            <person name="Ma L.-J."/>
            <person name="Henn M.R."/>
            <person name="Sil A."/>
            <person name="Goldman B."/>
            <person name="Young S.K."/>
            <person name="Kodira C.D."/>
            <person name="Zeng Q."/>
            <person name="Koehrsen M."/>
            <person name="Alvarado L."/>
            <person name="Berlin A.M."/>
            <person name="Borenstein D."/>
            <person name="Chen Z."/>
            <person name="Engels R."/>
            <person name="Freedman E."/>
            <person name="Gellesch M."/>
            <person name="Goldberg J."/>
            <person name="Griggs A."/>
            <person name="Gujja S."/>
            <person name="Heiman D.I."/>
            <person name="Hepburn T.A."/>
            <person name="Howarth C."/>
            <person name="Jen D."/>
            <person name="Larson L."/>
            <person name="Lewis B."/>
            <person name="Mehta T."/>
            <person name="Park D."/>
            <person name="Pearson M."/>
            <person name="Roberts A."/>
            <person name="Saif S."/>
            <person name="Shea T.D."/>
            <person name="Shenoy N."/>
            <person name="Sisk P."/>
            <person name="Stolte C."/>
            <person name="Sykes S."/>
            <person name="Walk T."/>
            <person name="White J."/>
            <person name="Yandava C."/>
            <person name="Klein B."/>
            <person name="McEwen J.G."/>
            <person name="Puccia R."/>
            <person name="Goldman G.H."/>
            <person name="Felipe M.S."/>
            <person name="Nino-Vega G."/>
            <person name="San-Blas G."/>
            <person name="Taylor J.W."/>
            <person name="Mendoza L."/>
            <person name="Galagan J.E."/>
            <person name="Nusbaum C."/>
            <person name="Birren B.W."/>
        </authorList>
    </citation>
    <scope>NUCLEOTIDE SEQUENCE [LARGE SCALE GENOMIC DNA]</scope>
    <source>
        <strain evidence="3">H143</strain>
    </source>
</reference>